<organism evidence="1 2">
    <name type="scientific">Phytohabitans kaempferiae</name>
    <dbReference type="NCBI Taxonomy" id="1620943"/>
    <lineage>
        <taxon>Bacteria</taxon>
        <taxon>Bacillati</taxon>
        <taxon>Actinomycetota</taxon>
        <taxon>Actinomycetes</taxon>
        <taxon>Micromonosporales</taxon>
        <taxon>Micromonosporaceae</taxon>
    </lineage>
</organism>
<dbReference type="RefSeq" id="WP_377251597.1">
    <property type="nucleotide sequence ID" value="NZ_JBHLUH010000025.1"/>
</dbReference>
<dbReference type="GO" id="GO:0016787">
    <property type="term" value="F:hydrolase activity"/>
    <property type="evidence" value="ECO:0007669"/>
    <property type="project" value="UniProtKB-KW"/>
</dbReference>
<sequence length="177" mass="18729">MTRVLLVPGRSPAGPGHWLTLWADAHPEYVWVRRRTTPDIDLDDRVAALDRVLAADPEPAVLVATSLGCLTVARWAAGAGGGVPAARGQVVAALLTVPPDVPDLVDPLPRLPFRTVVVGSRDDEHMSFARAQAFAEALGADFYDGGAVGHLNTASGYGPWPDGERLLARLLAEVEPS</sequence>
<keyword evidence="1" id="KW-0378">Hydrolase</keyword>
<evidence type="ECO:0000313" key="2">
    <source>
        <dbReference type="Proteomes" id="UP001589867"/>
    </source>
</evidence>
<evidence type="ECO:0000313" key="1">
    <source>
        <dbReference type="EMBL" id="MFC0529138.1"/>
    </source>
</evidence>
<name>A0ABV6M3P8_9ACTN</name>
<dbReference type="InterPro" id="IPR010662">
    <property type="entry name" value="RBBP9/YdeN"/>
</dbReference>
<keyword evidence="2" id="KW-1185">Reference proteome</keyword>
<dbReference type="Gene3D" id="3.40.50.1820">
    <property type="entry name" value="alpha/beta hydrolase"/>
    <property type="match status" value="1"/>
</dbReference>
<proteinExistence type="predicted"/>
<gene>
    <name evidence="1" type="ORF">ACFFIA_15885</name>
</gene>
<reference evidence="1 2" key="1">
    <citation type="submission" date="2024-09" db="EMBL/GenBank/DDBJ databases">
        <authorList>
            <person name="Sun Q."/>
            <person name="Mori K."/>
        </authorList>
    </citation>
    <scope>NUCLEOTIDE SEQUENCE [LARGE SCALE GENOMIC DNA]</scope>
    <source>
        <strain evidence="1 2">TBRC 3947</strain>
    </source>
</reference>
<accession>A0ABV6M3P8</accession>
<dbReference type="Pfam" id="PF06821">
    <property type="entry name" value="Ser_hydrolase"/>
    <property type="match status" value="1"/>
</dbReference>
<dbReference type="SUPFAM" id="SSF53474">
    <property type="entry name" value="alpha/beta-Hydrolases"/>
    <property type="match status" value="1"/>
</dbReference>
<protein>
    <submittedName>
        <fullName evidence="1">RBBP9/YdeN family alpha/beta hydrolase</fullName>
    </submittedName>
</protein>
<dbReference type="EMBL" id="JBHLUH010000025">
    <property type="protein sequence ID" value="MFC0529138.1"/>
    <property type="molecule type" value="Genomic_DNA"/>
</dbReference>
<dbReference type="Proteomes" id="UP001589867">
    <property type="component" value="Unassembled WGS sequence"/>
</dbReference>
<comment type="caution">
    <text evidence="1">The sequence shown here is derived from an EMBL/GenBank/DDBJ whole genome shotgun (WGS) entry which is preliminary data.</text>
</comment>
<dbReference type="InterPro" id="IPR029058">
    <property type="entry name" value="AB_hydrolase_fold"/>
</dbReference>